<evidence type="ECO:0000313" key="2">
    <source>
        <dbReference type="EMBL" id="EDM81548.1"/>
    </source>
</evidence>
<proteinExistence type="predicted"/>
<dbReference type="Proteomes" id="UP000005801">
    <property type="component" value="Unassembled WGS sequence"/>
</dbReference>
<organism evidence="2 3">
    <name type="scientific">Plesiocystis pacifica SIR-1</name>
    <dbReference type="NCBI Taxonomy" id="391625"/>
    <lineage>
        <taxon>Bacteria</taxon>
        <taxon>Pseudomonadati</taxon>
        <taxon>Myxococcota</taxon>
        <taxon>Polyangia</taxon>
        <taxon>Nannocystales</taxon>
        <taxon>Nannocystaceae</taxon>
        <taxon>Plesiocystis</taxon>
    </lineage>
</organism>
<dbReference type="InterPro" id="IPR011990">
    <property type="entry name" value="TPR-like_helical_dom_sf"/>
</dbReference>
<reference evidence="2 3" key="1">
    <citation type="submission" date="2007-06" db="EMBL/GenBank/DDBJ databases">
        <authorList>
            <person name="Shimkets L."/>
            <person name="Ferriera S."/>
            <person name="Johnson J."/>
            <person name="Kravitz S."/>
            <person name="Beeson K."/>
            <person name="Sutton G."/>
            <person name="Rogers Y.-H."/>
            <person name="Friedman R."/>
            <person name="Frazier M."/>
            <person name="Venter J.C."/>
        </authorList>
    </citation>
    <scope>NUCLEOTIDE SEQUENCE [LARGE SCALE GENOMIC DNA]</scope>
    <source>
        <strain evidence="2 3">SIR-1</strain>
    </source>
</reference>
<evidence type="ECO:0000313" key="3">
    <source>
        <dbReference type="Proteomes" id="UP000005801"/>
    </source>
</evidence>
<dbReference type="STRING" id="391625.PPSIR1_21564"/>
<dbReference type="Gene3D" id="1.25.40.10">
    <property type="entry name" value="Tetratricopeptide repeat domain"/>
    <property type="match status" value="1"/>
</dbReference>
<dbReference type="SUPFAM" id="SSF48452">
    <property type="entry name" value="TPR-like"/>
    <property type="match status" value="1"/>
</dbReference>
<dbReference type="OrthoDB" id="5504155at2"/>
<comment type="caution">
    <text evidence="2">The sequence shown here is derived from an EMBL/GenBank/DDBJ whole genome shotgun (WGS) entry which is preliminary data.</text>
</comment>
<keyword evidence="1" id="KW-0472">Membrane</keyword>
<accession>A6FXG0</accession>
<keyword evidence="1" id="KW-1133">Transmembrane helix</keyword>
<name>A6FXG0_9BACT</name>
<dbReference type="AlphaFoldDB" id="A6FXG0"/>
<evidence type="ECO:0000256" key="1">
    <source>
        <dbReference type="SAM" id="Phobius"/>
    </source>
</evidence>
<dbReference type="RefSeq" id="WP_006969159.1">
    <property type="nucleotide sequence ID" value="NZ_ABCS01000002.1"/>
</dbReference>
<gene>
    <name evidence="2" type="ORF">PPSIR1_21564</name>
</gene>
<keyword evidence="1" id="KW-0812">Transmembrane</keyword>
<dbReference type="EMBL" id="ABCS01000002">
    <property type="protein sequence ID" value="EDM81548.1"/>
    <property type="molecule type" value="Genomic_DNA"/>
</dbReference>
<protein>
    <submittedName>
        <fullName evidence="2">Uncharacterized protein</fullName>
    </submittedName>
</protein>
<feature type="transmembrane region" description="Helical" evidence="1">
    <location>
        <begin position="30"/>
        <end position="49"/>
    </location>
</feature>
<feature type="transmembrane region" description="Helical" evidence="1">
    <location>
        <begin position="55"/>
        <end position="71"/>
    </location>
</feature>
<sequence length="299" mass="33015">MSTELARRAPAPLVNARSNHPQIKSPRRKFMETFGIAIGAQAVLTLPIFLGVEPLAIVAVTFGAFALWARLSRKNVRKQISAIDRGRELLEQGSLGQAAQVLDEALELRPRHVGARLQLAHHRALVSLLAGDFPDARARYADILRSNWLIKRRMLHNMAPVVYSAASMAAALDGDLGEAAKLQAEGKVQSTNLARYWYVTDAVILARRGHFEGLLRELELHREAAEGTITGVALRRLQLLEAYATHELAKGEDEYRGLHSGTDIAAMLHGIRPGRLDSLATKWPELREFMAAYRLLASA</sequence>
<keyword evidence="3" id="KW-1185">Reference proteome</keyword>